<feature type="region of interest" description="Disordered" evidence="1">
    <location>
        <begin position="130"/>
        <end position="160"/>
    </location>
</feature>
<keyword evidence="2" id="KW-0472">Membrane</keyword>
<proteinExistence type="predicted"/>
<sequence length="160" mass="18304">MKVMKQDWLQSRPLLYFLFLLYIIAVSTFFYRQDTPSLIVFYLLFLLFYLISKNMIVVLGSTMFAMLVLVLLRQSVKEGLTQPDDTESKKIPEDPDENKDAYELTFNDLEKNLNDINRIEDETRKKLNALKELHSKGPAKPTANPPAIPAAKPAAIPPKA</sequence>
<reference evidence="3" key="1">
    <citation type="journal article" date="2020" name="Nature">
        <title>Giant virus diversity and host interactions through global metagenomics.</title>
        <authorList>
            <person name="Schulz F."/>
            <person name="Roux S."/>
            <person name="Paez-Espino D."/>
            <person name="Jungbluth S."/>
            <person name="Walsh D.A."/>
            <person name="Denef V.J."/>
            <person name="McMahon K.D."/>
            <person name="Konstantinidis K.T."/>
            <person name="Eloe-Fadrosh E.A."/>
            <person name="Kyrpides N.C."/>
            <person name="Woyke T."/>
        </authorList>
    </citation>
    <scope>NUCLEOTIDE SEQUENCE</scope>
    <source>
        <strain evidence="3">GVMAG-M-3300023184-160</strain>
    </source>
</reference>
<accession>A0A6C0HPD0</accession>
<dbReference type="EMBL" id="MN739993">
    <property type="protein sequence ID" value="QHT81955.1"/>
    <property type="molecule type" value="Genomic_DNA"/>
</dbReference>
<evidence type="ECO:0000313" key="3">
    <source>
        <dbReference type="EMBL" id="QHT81955.1"/>
    </source>
</evidence>
<feature type="transmembrane region" description="Helical" evidence="2">
    <location>
        <begin position="14"/>
        <end position="33"/>
    </location>
</feature>
<keyword evidence="2" id="KW-1133">Transmembrane helix</keyword>
<protein>
    <submittedName>
        <fullName evidence="3">Uncharacterized protein</fullName>
    </submittedName>
</protein>
<organism evidence="3">
    <name type="scientific">viral metagenome</name>
    <dbReference type="NCBI Taxonomy" id="1070528"/>
    <lineage>
        <taxon>unclassified sequences</taxon>
        <taxon>metagenomes</taxon>
        <taxon>organismal metagenomes</taxon>
    </lineage>
</organism>
<feature type="transmembrane region" description="Helical" evidence="2">
    <location>
        <begin position="39"/>
        <end position="72"/>
    </location>
</feature>
<name>A0A6C0HPD0_9ZZZZ</name>
<dbReference type="AlphaFoldDB" id="A0A6C0HPD0"/>
<evidence type="ECO:0000256" key="1">
    <source>
        <dbReference type="SAM" id="MobiDB-lite"/>
    </source>
</evidence>
<keyword evidence="2" id="KW-0812">Transmembrane</keyword>
<feature type="compositionally biased region" description="Basic and acidic residues" evidence="1">
    <location>
        <begin position="86"/>
        <end position="99"/>
    </location>
</feature>
<evidence type="ECO:0000256" key="2">
    <source>
        <dbReference type="SAM" id="Phobius"/>
    </source>
</evidence>
<feature type="region of interest" description="Disordered" evidence="1">
    <location>
        <begin position="80"/>
        <end position="99"/>
    </location>
</feature>